<keyword evidence="3" id="KW-1185">Reference proteome</keyword>
<dbReference type="Proteomes" id="UP000251075">
    <property type="component" value="Unassembled WGS sequence"/>
</dbReference>
<gene>
    <name evidence="2" type="ORF">CU669_00795</name>
</gene>
<dbReference type="RefSeq" id="WP_112141907.1">
    <property type="nucleotide sequence ID" value="NZ_PGTO01000001.1"/>
</dbReference>
<protein>
    <submittedName>
        <fullName evidence="2">Acetoacetyl-CoA synthase</fullName>
    </submittedName>
</protein>
<evidence type="ECO:0000313" key="2">
    <source>
        <dbReference type="EMBL" id="RAU23676.1"/>
    </source>
</evidence>
<proteinExistence type="predicted"/>
<organism evidence="2 3">
    <name type="scientific">Paramagnetospirillum kuznetsovii</name>
    <dbReference type="NCBI Taxonomy" id="2053833"/>
    <lineage>
        <taxon>Bacteria</taxon>
        <taxon>Pseudomonadati</taxon>
        <taxon>Pseudomonadota</taxon>
        <taxon>Alphaproteobacteria</taxon>
        <taxon>Rhodospirillales</taxon>
        <taxon>Magnetospirillaceae</taxon>
        <taxon>Paramagnetospirillum</taxon>
    </lineage>
</organism>
<comment type="caution">
    <text evidence="2">The sequence shown here is derived from an EMBL/GenBank/DDBJ whole genome shotgun (WGS) entry which is preliminary data.</text>
</comment>
<dbReference type="OrthoDB" id="7191115at2"/>
<accession>A0A364P306</accession>
<sequence length="81" mass="9173">MNTLFDPKAPKKAVNLSINSDLLRQARELGLNLSQALEQGIGEAVRAAKAKDWSEENREAIEARHRWVEENGLWSDGLRLF</sequence>
<keyword evidence="1" id="KW-1277">Toxin-antitoxin system</keyword>
<dbReference type="Pfam" id="PF07362">
    <property type="entry name" value="CcdA"/>
    <property type="match status" value="1"/>
</dbReference>
<evidence type="ECO:0000256" key="1">
    <source>
        <dbReference type="ARBA" id="ARBA00022649"/>
    </source>
</evidence>
<evidence type="ECO:0000313" key="3">
    <source>
        <dbReference type="Proteomes" id="UP000251075"/>
    </source>
</evidence>
<dbReference type="EMBL" id="PGTO01000001">
    <property type="protein sequence ID" value="RAU23676.1"/>
    <property type="molecule type" value="Genomic_DNA"/>
</dbReference>
<dbReference type="InterPro" id="IPR009956">
    <property type="entry name" value="Post-segregation_anti-tox_CcdA"/>
</dbReference>
<dbReference type="AlphaFoldDB" id="A0A364P306"/>
<name>A0A364P306_9PROT</name>
<reference evidence="2 3" key="1">
    <citation type="submission" date="2017-11" db="EMBL/GenBank/DDBJ databases">
        <title>Draft genome sequence of magnetotactic bacterium Magnetospirillum kuznetsovii LBB-42.</title>
        <authorList>
            <person name="Grouzdev D.S."/>
            <person name="Rysina M.S."/>
            <person name="Baslerov R.V."/>
            <person name="Koziaeva V."/>
        </authorList>
    </citation>
    <scope>NUCLEOTIDE SEQUENCE [LARGE SCALE GENOMIC DNA]</scope>
    <source>
        <strain evidence="2 3">LBB-42</strain>
    </source>
</reference>